<dbReference type="CDD" id="cd01292">
    <property type="entry name" value="metallo-dependent_hydrolases"/>
    <property type="match status" value="1"/>
</dbReference>
<accession>A0A841HX22</accession>
<dbReference type="RefSeq" id="WP_184335893.1">
    <property type="nucleotide sequence ID" value="NZ_JACHHZ010000008.1"/>
</dbReference>
<dbReference type="Pfam" id="PF04909">
    <property type="entry name" value="Amidohydro_2"/>
    <property type="match status" value="1"/>
</dbReference>
<reference evidence="4 5" key="1">
    <citation type="submission" date="2020-08" db="EMBL/GenBank/DDBJ databases">
        <title>Genomic Encyclopedia of Type Strains, Phase IV (KMG-IV): sequencing the most valuable type-strain genomes for metagenomic binning, comparative biology and taxonomic classification.</title>
        <authorList>
            <person name="Goeker M."/>
        </authorList>
    </citation>
    <scope>NUCLEOTIDE SEQUENCE [LARGE SCALE GENOMIC DNA]</scope>
    <source>
        <strain evidence="4 5">DSM 26723</strain>
    </source>
</reference>
<feature type="chain" id="PRO_5032590929" evidence="2">
    <location>
        <begin position="30"/>
        <end position="347"/>
    </location>
</feature>
<evidence type="ECO:0000313" key="4">
    <source>
        <dbReference type="EMBL" id="MBB6096502.1"/>
    </source>
</evidence>
<dbReference type="Proteomes" id="UP000588068">
    <property type="component" value="Unassembled WGS sequence"/>
</dbReference>
<evidence type="ECO:0000256" key="2">
    <source>
        <dbReference type="SAM" id="SignalP"/>
    </source>
</evidence>
<dbReference type="PROSITE" id="PS51318">
    <property type="entry name" value="TAT"/>
    <property type="match status" value="1"/>
</dbReference>
<name>A0A841HX22_9GAMM</name>
<dbReference type="SUPFAM" id="SSF51556">
    <property type="entry name" value="Metallo-dependent hydrolases"/>
    <property type="match status" value="1"/>
</dbReference>
<dbReference type="PANTHER" id="PTHR21240:SF28">
    <property type="entry name" value="ISO-OROTATE DECARBOXYLASE (EUROFUNG)"/>
    <property type="match status" value="1"/>
</dbReference>
<dbReference type="PROSITE" id="PS51257">
    <property type="entry name" value="PROKAR_LIPOPROTEIN"/>
    <property type="match status" value="1"/>
</dbReference>
<evidence type="ECO:0000256" key="1">
    <source>
        <dbReference type="ARBA" id="ARBA00023239"/>
    </source>
</evidence>
<sequence>MKTDTLTRRTLLGSLAAAGACYGLAPAYAAASAPALVDVHHHFIPPFWFEEVKEHISRQGGGRIVPNWLGWSEQRALERMDQTGVATAILSISAPGVWFGDVVQGRRLSRETSLYAAQLRQRHPKRFGFFAALPLPDIEGSLREIEHAFDQLHADGIVLMTSYGDRWLGDPFFEPVMQELDRRGAVVYVHPGSPECCSKLMTYVPPFLTEFTQDTNRTITSLMFSGQLVRHRGIRFIFSHAGGTIPMLAGRIAQLSTSVPQLTAAVPDGVEAELRRLYYEIANSANQPAMAALLSLVPATQVMFGSDFPLVPIEATQARLQGLALSAGDLAAISSGTAETLFARIRG</sequence>
<dbReference type="AlphaFoldDB" id="A0A841HX22"/>
<organism evidence="4 5">
    <name type="scientific">Povalibacter uvarum</name>
    <dbReference type="NCBI Taxonomy" id="732238"/>
    <lineage>
        <taxon>Bacteria</taxon>
        <taxon>Pseudomonadati</taxon>
        <taxon>Pseudomonadota</taxon>
        <taxon>Gammaproteobacteria</taxon>
        <taxon>Steroidobacterales</taxon>
        <taxon>Steroidobacteraceae</taxon>
        <taxon>Povalibacter</taxon>
    </lineage>
</organism>
<dbReference type="PANTHER" id="PTHR21240">
    <property type="entry name" value="2-AMINO-3-CARBOXYLMUCONATE-6-SEMIALDEHYDE DECARBOXYLASE"/>
    <property type="match status" value="1"/>
</dbReference>
<feature type="signal peptide" evidence="2">
    <location>
        <begin position="1"/>
        <end position="29"/>
    </location>
</feature>
<dbReference type="Gene3D" id="3.20.20.140">
    <property type="entry name" value="Metal-dependent hydrolases"/>
    <property type="match status" value="1"/>
</dbReference>
<dbReference type="GO" id="GO:0019748">
    <property type="term" value="P:secondary metabolic process"/>
    <property type="evidence" value="ECO:0007669"/>
    <property type="project" value="TreeGrafter"/>
</dbReference>
<feature type="domain" description="Amidohydrolase-related" evidence="3">
    <location>
        <begin position="37"/>
        <end position="342"/>
    </location>
</feature>
<gene>
    <name evidence="4" type="ORF">HNQ60_005424</name>
</gene>
<proteinExistence type="predicted"/>
<evidence type="ECO:0000259" key="3">
    <source>
        <dbReference type="Pfam" id="PF04909"/>
    </source>
</evidence>
<dbReference type="InterPro" id="IPR032466">
    <property type="entry name" value="Metal_Hydrolase"/>
</dbReference>
<keyword evidence="2" id="KW-0732">Signal</keyword>
<dbReference type="InterPro" id="IPR006311">
    <property type="entry name" value="TAT_signal"/>
</dbReference>
<dbReference type="GO" id="GO:0005737">
    <property type="term" value="C:cytoplasm"/>
    <property type="evidence" value="ECO:0007669"/>
    <property type="project" value="TreeGrafter"/>
</dbReference>
<comment type="caution">
    <text evidence="4">The sequence shown here is derived from an EMBL/GenBank/DDBJ whole genome shotgun (WGS) entry which is preliminary data.</text>
</comment>
<dbReference type="InterPro" id="IPR032465">
    <property type="entry name" value="ACMSD"/>
</dbReference>
<evidence type="ECO:0000313" key="5">
    <source>
        <dbReference type="Proteomes" id="UP000588068"/>
    </source>
</evidence>
<keyword evidence="4" id="KW-0378">Hydrolase</keyword>
<keyword evidence="1" id="KW-0456">Lyase</keyword>
<dbReference type="GO" id="GO:0016831">
    <property type="term" value="F:carboxy-lyase activity"/>
    <property type="evidence" value="ECO:0007669"/>
    <property type="project" value="InterPro"/>
</dbReference>
<dbReference type="GO" id="GO:0016787">
    <property type="term" value="F:hydrolase activity"/>
    <property type="evidence" value="ECO:0007669"/>
    <property type="project" value="UniProtKB-KW"/>
</dbReference>
<dbReference type="EMBL" id="JACHHZ010000008">
    <property type="protein sequence ID" value="MBB6096502.1"/>
    <property type="molecule type" value="Genomic_DNA"/>
</dbReference>
<keyword evidence="5" id="KW-1185">Reference proteome</keyword>
<dbReference type="InterPro" id="IPR006680">
    <property type="entry name" value="Amidohydro-rel"/>
</dbReference>
<protein>
    <submittedName>
        <fullName evidence="4">Putative TIM-barrel fold metal-dependent hydrolase</fullName>
    </submittedName>
</protein>